<dbReference type="EC" id="7.-.-.-" evidence="6"/>
<dbReference type="InterPro" id="IPR007329">
    <property type="entry name" value="FMN-bd"/>
</dbReference>
<dbReference type="InterPro" id="IPR006311">
    <property type="entry name" value="TAT_signal"/>
</dbReference>
<accession>A0A4R6Z9D8</accession>
<keyword evidence="6" id="KW-1133">Transmembrane helix</keyword>
<sequence>MAMHAEQRSRRAALLATAALCLAVLAGVALLTHARIQHGARAAELAQLAGVLPPRYYDNDPLGDRIQLRDSEALGSTEALPVLRARRQGQPSALVVDAVAEAGYGGPIRLRIGIDRDGRLIGVRVIEHSETRGWGDAYAAEDWLRQLQGRSLGNPAMRAWAPRRDGGDFDQIASATVTPRAILARVRRVLAAYAQQGDAWFAADAQP</sequence>
<comment type="similarity">
    <text evidence="6">Belongs to the RnfG family.</text>
</comment>
<feature type="domain" description="FMN-binding" evidence="7">
    <location>
        <begin position="103"/>
        <end position="193"/>
    </location>
</feature>
<evidence type="ECO:0000256" key="5">
    <source>
        <dbReference type="ARBA" id="ARBA00022982"/>
    </source>
</evidence>
<keyword evidence="6" id="KW-1003">Cell membrane</keyword>
<gene>
    <name evidence="6" type="primary">rnfG</name>
    <name evidence="8" type="ORF">DFR29_101133</name>
</gene>
<dbReference type="GO" id="GO:0010181">
    <property type="term" value="F:FMN binding"/>
    <property type="evidence" value="ECO:0007669"/>
    <property type="project" value="InterPro"/>
</dbReference>
<evidence type="ECO:0000256" key="6">
    <source>
        <dbReference type="HAMAP-Rule" id="MF_00479"/>
    </source>
</evidence>
<evidence type="ECO:0000313" key="9">
    <source>
        <dbReference type="Proteomes" id="UP000295293"/>
    </source>
</evidence>
<comment type="function">
    <text evidence="6">Part of a membrane-bound complex that couples electron transfer with translocation of ions across the membrane.</text>
</comment>
<dbReference type="AlphaFoldDB" id="A0A4R6Z9D8"/>
<evidence type="ECO:0000259" key="7">
    <source>
        <dbReference type="SMART" id="SM00900"/>
    </source>
</evidence>
<evidence type="ECO:0000313" key="8">
    <source>
        <dbReference type="EMBL" id="TDR48513.1"/>
    </source>
</evidence>
<dbReference type="EMBL" id="SNZH01000001">
    <property type="protein sequence ID" value="TDR48513.1"/>
    <property type="molecule type" value="Genomic_DNA"/>
</dbReference>
<dbReference type="Proteomes" id="UP000295293">
    <property type="component" value="Unassembled WGS sequence"/>
</dbReference>
<comment type="subcellular location">
    <subcellularLocation>
        <location evidence="6">Cell inner membrane</location>
        <topology evidence="6">Single-pass membrane protein</topology>
    </subcellularLocation>
</comment>
<keyword evidence="4 6" id="KW-0288">FMN</keyword>
<protein>
    <recommendedName>
        <fullName evidence="6">Ion-translocating oxidoreductase complex subunit G</fullName>
        <ecNumber evidence="6">7.-.-.-</ecNumber>
    </recommendedName>
    <alternativeName>
        <fullName evidence="6">Rnf electron transport complex subunit G</fullName>
    </alternativeName>
</protein>
<organism evidence="8 9">
    <name type="scientific">Tahibacter aquaticus</name>
    <dbReference type="NCBI Taxonomy" id="520092"/>
    <lineage>
        <taxon>Bacteria</taxon>
        <taxon>Pseudomonadati</taxon>
        <taxon>Pseudomonadota</taxon>
        <taxon>Gammaproteobacteria</taxon>
        <taxon>Lysobacterales</taxon>
        <taxon>Rhodanobacteraceae</taxon>
        <taxon>Tahibacter</taxon>
    </lineage>
</organism>
<keyword evidence="6" id="KW-0812">Transmembrane</keyword>
<proteinExistence type="inferred from homology"/>
<dbReference type="PIRSF" id="PIRSF006091">
    <property type="entry name" value="E_trnsport_RnfG"/>
    <property type="match status" value="1"/>
</dbReference>
<dbReference type="PROSITE" id="PS51318">
    <property type="entry name" value="TAT"/>
    <property type="match status" value="1"/>
</dbReference>
<keyword evidence="3 6" id="KW-0285">Flavoprotein</keyword>
<name>A0A4R6Z9D8_9GAMM</name>
<keyword evidence="6" id="KW-0997">Cell inner membrane</keyword>
<evidence type="ECO:0000256" key="1">
    <source>
        <dbReference type="ARBA" id="ARBA00022448"/>
    </source>
</evidence>
<dbReference type="HAMAP" id="MF_00479">
    <property type="entry name" value="RsxG_RnfG"/>
    <property type="match status" value="1"/>
</dbReference>
<dbReference type="PANTHER" id="PTHR36118">
    <property type="entry name" value="ION-TRANSLOCATING OXIDOREDUCTASE COMPLEX SUBUNIT G"/>
    <property type="match status" value="1"/>
</dbReference>
<dbReference type="OrthoDB" id="9784165at2"/>
<keyword evidence="5 6" id="KW-0249">Electron transport</keyword>
<dbReference type="Pfam" id="PF04205">
    <property type="entry name" value="FMN_bind"/>
    <property type="match status" value="1"/>
</dbReference>
<dbReference type="SMART" id="SM00900">
    <property type="entry name" value="FMN_bind"/>
    <property type="match status" value="1"/>
</dbReference>
<evidence type="ECO:0000256" key="2">
    <source>
        <dbReference type="ARBA" id="ARBA00022553"/>
    </source>
</evidence>
<keyword evidence="6" id="KW-0472">Membrane</keyword>
<evidence type="ECO:0000256" key="4">
    <source>
        <dbReference type="ARBA" id="ARBA00022643"/>
    </source>
</evidence>
<feature type="modified residue" description="FMN phosphoryl threonine" evidence="6">
    <location>
        <position position="176"/>
    </location>
</feature>
<keyword evidence="9" id="KW-1185">Reference proteome</keyword>
<dbReference type="PANTHER" id="PTHR36118:SF1">
    <property type="entry name" value="ION-TRANSLOCATING OXIDOREDUCTASE COMPLEX SUBUNIT G"/>
    <property type="match status" value="1"/>
</dbReference>
<keyword evidence="6" id="KW-1278">Translocase</keyword>
<comment type="cofactor">
    <cofactor evidence="6">
        <name>FMN</name>
        <dbReference type="ChEBI" id="CHEBI:58210"/>
    </cofactor>
</comment>
<dbReference type="InterPro" id="IPR010209">
    <property type="entry name" value="Ion_transpt_RnfG/RsxG"/>
</dbReference>
<evidence type="ECO:0000256" key="3">
    <source>
        <dbReference type="ARBA" id="ARBA00022630"/>
    </source>
</evidence>
<dbReference type="GO" id="GO:0005886">
    <property type="term" value="C:plasma membrane"/>
    <property type="evidence" value="ECO:0007669"/>
    <property type="project" value="UniProtKB-SubCell"/>
</dbReference>
<dbReference type="NCBIfam" id="TIGR01947">
    <property type="entry name" value="rnfG"/>
    <property type="match status" value="1"/>
</dbReference>
<dbReference type="RefSeq" id="WP_133816636.1">
    <property type="nucleotide sequence ID" value="NZ_SNZH01000001.1"/>
</dbReference>
<dbReference type="GO" id="GO:0022900">
    <property type="term" value="P:electron transport chain"/>
    <property type="evidence" value="ECO:0007669"/>
    <property type="project" value="UniProtKB-UniRule"/>
</dbReference>
<keyword evidence="2 6" id="KW-0597">Phosphoprotein</keyword>
<reference evidence="8 9" key="1">
    <citation type="submission" date="2019-03" db="EMBL/GenBank/DDBJ databases">
        <title>Genomic Encyclopedia of Type Strains, Phase IV (KMG-IV): sequencing the most valuable type-strain genomes for metagenomic binning, comparative biology and taxonomic classification.</title>
        <authorList>
            <person name="Goeker M."/>
        </authorList>
    </citation>
    <scope>NUCLEOTIDE SEQUENCE [LARGE SCALE GENOMIC DNA]</scope>
    <source>
        <strain evidence="8 9">DSM 21667</strain>
    </source>
</reference>
<comment type="subunit">
    <text evidence="6">The complex is composed of six subunits: RnfA, RnfB, RnfC, RnfD, RnfE and RnfG.</text>
</comment>
<keyword evidence="1 6" id="KW-0813">Transport</keyword>
<comment type="caution">
    <text evidence="8">The sequence shown here is derived from an EMBL/GenBank/DDBJ whole genome shotgun (WGS) entry which is preliminary data.</text>
</comment>
<dbReference type="GO" id="GO:0009055">
    <property type="term" value="F:electron transfer activity"/>
    <property type="evidence" value="ECO:0007669"/>
    <property type="project" value="InterPro"/>
</dbReference>